<reference evidence="3" key="1">
    <citation type="journal article" date="2020" name="BMC Genomics">
        <title>Correction to: Identification and distribution of gene clusters required for synthesis of sphingolipid metabolism inhibitors in diverse species of the filamentous fungus Fusarium.</title>
        <authorList>
            <person name="Kim H.S."/>
            <person name="Lohmar J.M."/>
            <person name="Busman M."/>
            <person name="Brown D.W."/>
            <person name="Naumann T.A."/>
            <person name="Divon H.H."/>
            <person name="Lysoe E."/>
            <person name="Uhlig S."/>
            <person name="Proctor R.H."/>
        </authorList>
    </citation>
    <scope>NUCLEOTIDE SEQUENCE [LARGE SCALE GENOMIC DNA]</scope>
    <source>
        <strain evidence="3">NRRL 25331</strain>
    </source>
</reference>
<sequence>MTTRGRLIREFPATATEVSTKDFNDSLFQEVLTKILVKMSHQAVAEMQPKVKKAQQMHNEERDTTDPRIVTELLTSFLRGAGTPAEIKALQKRTREEVSWNNSTHPWMRSPLWHLLRVGLQLAMALQIACDKSSSEVIHLMMAKISRRLCKLGDNEGGAWLHGIKDIVSSASRKLKQRWINIQQRNEQPLDLDGLAEIKFEEHTDFSLPELDTFLATIPRWRQLASTKELKYKPIALYLEPLTIPTVNVSVNNDNKSFELAAVETSVQMIWVHGLNIT</sequence>
<feature type="domain" description="DUF6606" evidence="1">
    <location>
        <begin position="1"/>
        <end position="149"/>
    </location>
</feature>
<dbReference type="Proteomes" id="UP000572754">
    <property type="component" value="Unassembled WGS sequence"/>
</dbReference>
<comment type="caution">
    <text evidence="2">The sequence shown here is derived from an EMBL/GenBank/DDBJ whole genome shotgun (WGS) entry which is preliminary data.</text>
</comment>
<proteinExistence type="predicted"/>
<accession>A0A8H5TTU6</accession>
<evidence type="ECO:0000313" key="3">
    <source>
        <dbReference type="Proteomes" id="UP000572754"/>
    </source>
</evidence>
<gene>
    <name evidence="2" type="ORF">FCIRC_7357</name>
</gene>
<protein>
    <recommendedName>
        <fullName evidence="1">DUF6606 domain-containing protein</fullName>
    </recommendedName>
</protein>
<dbReference type="EMBL" id="JAAQPE010000242">
    <property type="protein sequence ID" value="KAF5675373.1"/>
    <property type="molecule type" value="Genomic_DNA"/>
</dbReference>
<evidence type="ECO:0000313" key="2">
    <source>
        <dbReference type="EMBL" id="KAF5675373.1"/>
    </source>
</evidence>
<dbReference type="InterPro" id="IPR046541">
    <property type="entry name" value="DUF6606"/>
</dbReference>
<evidence type="ECO:0000259" key="1">
    <source>
        <dbReference type="Pfam" id="PF20255"/>
    </source>
</evidence>
<organism evidence="2 3">
    <name type="scientific">Fusarium circinatum</name>
    <name type="common">Pitch canker fungus</name>
    <name type="synonym">Gibberella circinata</name>
    <dbReference type="NCBI Taxonomy" id="48490"/>
    <lineage>
        <taxon>Eukaryota</taxon>
        <taxon>Fungi</taxon>
        <taxon>Dikarya</taxon>
        <taxon>Ascomycota</taxon>
        <taxon>Pezizomycotina</taxon>
        <taxon>Sordariomycetes</taxon>
        <taxon>Hypocreomycetidae</taxon>
        <taxon>Hypocreales</taxon>
        <taxon>Nectriaceae</taxon>
        <taxon>Fusarium</taxon>
        <taxon>Fusarium fujikuroi species complex</taxon>
    </lineage>
</organism>
<name>A0A8H5TTU6_FUSCI</name>
<dbReference type="Pfam" id="PF20255">
    <property type="entry name" value="DUF6606"/>
    <property type="match status" value="1"/>
</dbReference>
<reference evidence="2 3" key="2">
    <citation type="submission" date="2020-05" db="EMBL/GenBank/DDBJ databases">
        <title>Identification and distribution of gene clusters putatively required for synthesis of sphingolipid metabolism inhibitors in phylogenetically diverse species of the filamentous fungus Fusarium.</title>
        <authorList>
            <person name="Kim H.-S."/>
            <person name="Busman M."/>
            <person name="Brown D.W."/>
            <person name="Divon H."/>
            <person name="Uhlig S."/>
            <person name="Proctor R.H."/>
        </authorList>
    </citation>
    <scope>NUCLEOTIDE SEQUENCE [LARGE SCALE GENOMIC DNA]</scope>
    <source>
        <strain evidence="2 3">NRRL 25331</strain>
    </source>
</reference>
<keyword evidence="3" id="KW-1185">Reference proteome</keyword>
<dbReference type="AlphaFoldDB" id="A0A8H5TTU6"/>